<feature type="compositionally biased region" description="Basic and acidic residues" evidence="1">
    <location>
        <begin position="220"/>
        <end position="263"/>
    </location>
</feature>
<feature type="compositionally biased region" description="Basic and acidic residues" evidence="1">
    <location>
        <begin position="67"/>
        <end position="84"/>
    </location>
</feature>
<dbReference type="AlphaFoldDB" id="A0A4Z2F6D5"/>
<feature type="region of interest" description="Disordered" evidence="1">
    <location>
        <begin position="67"/>
        <end position="117"/>
    </location>
</feature>
<dbReference type="EMBL" id="SRLO01001588">
    <property type="protein sequence ID" value="TNN36658.1"/>
    <property type="molecule type" value="Genomic_DNA"/>
</dbReference>
<protein>
    <submittedName>
        <fullName evidence="2">Uncharacterized protein</fullName>
    </submittedName>
</protein>
<feature type="compositionally biased region" description="Polar residues" evidence="1">
    <location>
        <begin position="85"/>
        <end position="94"/>
    </location>
</feature>
<comment type="caution">
    <text evidence="2">The sequence shown here is derived from an EMBL/GenBank/DDBJ whole genome shotgun (WGS) entry which is preliminary data.</text>
</comment>
<gene>
    <name evidence="2" type="ORF">EYF80_053175</name>
</gene>
<feature type="region of interest" description="Disordered" evidence="1">
    <location>
        <begin position="209"/>
        <end position="263"/>
    </location>
</feature>
<name>A0A4Z2F6D5_9TELE</name>
<evidence type="ECO:0000313" key="3">
    <source>
        <dbReference type="Proteomes" id="UP000314294"/>
    </source>
</evidence>
<accession>A0A4Z2F6D5</accession>
<keyword evidence="3" id="KW-1185">Reference proteome</keyword>
<dbReference type="Proteomes" id="UP000314294">
    <property type="component" value="Unassembled WGS sequence"/>
</dbReference>
<feature type="compositionally biased region" description="Basic and acidic residues" evidence="1">
    <location>
        <begin position="96"/>
        <end position="117"/>
    </location>
</feature>
<sequence>MYLAFTSSPAQEGPKLYCACSCWRLHAYKLTLKKSCCVGLPFNLNQDIRTETASLSALRRGLDVRERTDGRWTKSGRKDARGDGNRSTPTQIRSSRTREPEDAREVEERREVHETPQKRAKSLQLLVHGEPVKQAISFMIALNGLEKNGAWEGGRDGGMEGWREWCLADGQLMGEKEREQGEGGRKREQSAVEHEAHQLLIMNGLLNRPQAQDSSCHSDMNTEKHKETKNNHKDAQNNHKDAQNNHKDAHNDYKDAHNDYKET</sequence>
<evidence type="ECO:0000313" key="2">
    <source>
        <dbReference type="EMBL" id="TNN36658.1"/>
    </source>
</evidence>
<organism evidence="2 3">
    <name type="scientific">Liparis tanakae</name>
    <name type="common">Tanaka's snailfish</name>
    <dbReference type="NCBI Taxonomy" id="230148"/>
    <lineage>
        <taxon>Eukaryota</taxon>
        <taxon>Metazoa</taxon>
        <taxon>Chordata</taxon>
        <taxon>Craniata</taxon>
        <taxon>Vertebrata</taxon>
        <taxon>Euteleostomi</taxon>
        <taxon>Actinopterygii</taxon>
        <taxon>Neopterygii</taxon>
        <taxon>Teleostei</taxon>
        <taxon>Neoteleostei</taxon>
        <taxon>Acanthomorphata</taxon>
        <taxon>Eupercaria</taxon>
        <taxon>Perciformes</taxon>
        <taxon>Cottioidei</taxon>
        <taxon>Cottales</taxon>
        <taxon>Liparidae</taxon>
        <taxon>Liparis</taxon>
    </lineage>
</organism>
<feature type="compositionally biased region" description="Polar residues" evidence="1">
    <location>
        <begin position="209"/>
        <end position="219"/>
    </location>
</feature>
<proteinExistence type="predicted"/>
<evidence type="ECO:0000256" key="1">
    <source>
        <dbReference type="SAM" id="MobiDB-lite"/>
    </source>
</evidence>
<reference evidence="2 3" key="1">
    <citation type="submission" date="2019-03" db="EMBL/GenBank/DDBJ databases">
        <title>First draft genome of Liparis tanakae, snailfish: a comprehensive survey of snailfish specific genes.</title>
        <authorList>
            <person name="Kim W."/>
            <person name="Song I."/>
            <person name="Jeong J.-H."/>
            <person name="Kim D."/>
            <person name="Kim S."/>
            <person name="Ryu S."/>
            <person name="Song J.Y."/>
            <person name="Lee S.K."/>
        </authorList>
    </citation>
    <scope>NUCLEOTIDE SEQUENCE [LARGE SCALE GENOMIC DNA]</scope>
    <source>
        <tissue evidence="2">Muscle</tissue>
    </source>
</reference>